<dbReference type="Proteomes" id="UP000050502">
    <property type="component" value="Unassembled WGS sequence"/>
</dbReference>
<evidence type="ECO:0000256" key="1">
    <source>
        <dbReference type="ARBA" id="ARBA00007150"/>
    </source>
</evidence>
<evidence type="ECO:0000256" key="7">
    <source>
        <dbReference type="SAM" id="Phobius"/>
    </source>
</evidence>
<protein>
    <submittedName>
        <fullName evidence="8">Phosphatidylglycerol:prolipoprotein diacylglycerol transferase</fullName>
    </submittedName>
</protein>
<evidence type="ECO:0000256" key="4">
    <source>
        <dbReference type="ARBA" id="ARBA00022692"/>
    </source>
</evidence>
<reference evidence="9 11" key="2">
    <citation type="submission" date="2015-07" db="EMBL/GenBank/DDBJ databases">
        <title>Whole genome sequence of Ardenticatena maritima DSM 23922.</title>
        <authorList>
            <person name="Hemp J."/>
            <person name="Ward L.M."/>
            <person name="Pace L.A."/>
            <person name="Fischer W.W."/>
        </authorList>
    </citation>
    <scope>NUCLEOTIDE SEQUENCE [LARGE SCALE GENOMIC DNA]</scope>
    <source>
        <strain evidence="9 11">110S</strain>
    </source>
</reference>
<dbReference type="EMBL" id="LGKN01000003">
    <property type="protein sequence ID" value="KPL89578.1"/>
    <property type="molecule type" value="Genomic_DNA"/>
</dbReference>
<comment type="similarity">
    <text evidence="1">Belongs to the Lgt family.</text>
</comment>
<feature type="transmembrane region" description="Helical" evidence="7">
    <location>
        <begin position="56"/>
        <end position="78"/>
    </location>
</feature>
<accession>A0A0M8K7H6</accession>
<evidence type="ECO:0000256" key="2">
    <source>
        <dbReference type="ARBA" id="ARBA00022475"/>
    </source>
</evidence>
<feature type="transmembrane region" description="Helical" evidence="7">
    <location>
        <begin position="128"/>
        <end position="148"/>
    </location>
</feature>
<dbReference type="Proteomes" id="UP000037784">
    <property type="component" value="Unassembled WGS sequence"/>
</dbReference>
<dbReference type="PANTHER" id="PTHR30589:SF0">
    <property type="entry name" value="PHOSPHATIDYLGLYCEROL--PROLIPOPROTEIN DIACYLGLYCERYL TRANSFERASE"/>
    <property type="match status" value="1"/>
</dbReference>
<dbReference type="GO" id="GO:0005886">
    <property type="term" value="C:plasma membrane"/>
    <property type="evidence" value="ECO:0007669"/>
    <property type="project" value="InterPro"/>
</dbReference>
<sequence length="187" mass="20143">MAVGARLGAVLGAGGEWRAFLRPDWMMGSAHGALIGALVAWWFAAPGRDRWKIADALASGASVALAVGWLGMLLHPVVYGSLWRGGMLLPDAAGIESARFPLALVASAWYAIVALLLVGIWRVQRHSGFAAWVWLVAFGAQHALLGFVRGDAGVWIGMWRVEQVIGVVEAGAGLLMLAVWRWRLQRH</sequence>
<keyword evidence="6 7" id="KW-0472">Membrane</keyword>
<name>A0A0M8K7H6_9CHLR</name>
<feature type="transmembrane region" description="Helical" evidence="7">
    <location>
        <begin position="98"/>
        <end position="121"/>
    </location>
</feature>
<evidence type="ECO:0000313" key="10">
    <source>
        <dbReference type="Proteomes" id="UP000037784"/>
    </source>
</evidence>
<feature type="transmembrane region" description="Helical" evidence="7">
    <location>
        <begin position="25"/>
        <end position="44"/>
    </location>
</feature>
<dbReference type="PANTHER" id="PTHR30589">
    <property type="entry name" value="PROLIPOPROTEIN DIACYLGLYCERYL TRANSFERASE"/>
    <property type="match status" value="1"/>
</dbReference>
<evidence type="ECO:0000256" key="3">
    <source>
        <dbReference type="ARBA" id="ARBA00022679"/>
    </source>
</evidence>
<dbReference type="GO" id="GO:0042158">
    <property type="term" value="P:lipoprotein biosynthetic process"/>
    <property type="evidence" value="ECO:0007669"/>
    <property type="project" value="InterPro"/>
</dbReference>
<dbReference type="InterPro" id="IPR001640">
    <property type="entry name" value="Lgt"/>
</dbReference>
<feature type="transmembrane region" description="Helical" evidence="7">
    <location>
        <begin position="163"/>
        <end position="182"/>
    </location>
</feature>
<evidence type="ECO:0000256" key="5">
    <source>
        <dbReference type="ARBA" id="ARBA00022989"/>
    </source>
</evidence>
<organism evidence="8 10">
    <name type="scientific">Ardenticatena maritima</name>
    <dbReference type="NCBI Taxonomy" id="872965"/>
    <lineage>
        <taxon>Bacteria</taxon>
        <taxon>Bacillati</taxon>
        <taxon>Chloroflexota</taxon>
        <taxon>Ardenticatenia</taxon>
        <taxon>Ardenticatenales</taxon>
        <taxon>Ardenticatenaceae</taxon>
        <taxon>Ardenticatena</taxon>
    </lineage>
</organism>
<dbReference type="Pfam" id="PF01790">
    <property type="entry name" value="LGT"/>
    <property type="match status" value="1"/>
</dbReference>
<evidence type="ECO:0000313" key="9">
    <source>
        <dbReference type="EMBL" id="KPL89578.1"/>
    </source>
</evidence>
<dbReference type="InParanoid" id="A0A0M8K7H6"/>
<gene>
    <name evidence="8" type="primary">lgt</name>
    <name evidence="8" type="ORF">ARMA_1768</name>
    <name evidence="9" type="ORF">SE16_03945</name>
</gene>
<keyword evidence="2" id="KW-1003">Cell membrane</keyword>
<reference evidence="8 10" key="1">
    <citation type="journal article" date="2015" name="Genome Announc.">
        <title>Draft Genome Sequence of a Heterotrophic Facultative Anaerobic Thermophilic Bacterium, Ardenticatena maritima Strain 110ST.</title>
        <authorList>
            <person name="Kawaichi S."/>
            <person name="Yoshida T."/>
            <person name="Sako Y."/>
            <person name="Nakamura R."/>
        </authorList>
    </citation>
    <scope>NUCLEOTIDE SEQUENCE [LARGE SCALE GENOMIC DNA]</scope>
    <source>
        <strain evidence="8 10">110S</strain>
    </source>
</reference>
<keyword evidence="8" id="KW-0449">Lipoprotein</keyword>
<evidence type="ECO:0000313" key="8">
    <source>
        <dbReference type="EMBL" id="GAP63345.1"/>
    </source>
</evidence>
<evidence type="ECO:0000256" key="6">
    <source>
        <dbReference type="ARBA" id="ARBA00023136"/>
    </source>
</evidence>
<dbReference type="AlphaFoldDB" id="A0A0M8K7H6"/>
<proteinExistence type="inferred from homology"/>
<dbReference type="STRING" id="872965.SE16_03945"/>
<keyword evidence="5 7" id="KW-1133">Transmembrane helix</keyword>
<keyword evidence="4 7" id="KW-0812">Transmembrane</keyword>
<evidence type="ECO:0000313" key="11">
    <source>
        <dbReference type="Proteomes" id="UP000050502"/>
    </source>
</evidence>
<reference evidence="10" key="3">
    <citation type="submission" date="2015-08" db="EMBL/GenBank/DDBJ databases">
        <title>Draft Genome Sequence of a Heterotrophic Facultative Anaerobic Bacterium Ardenticatena maritima Strain 110S.</title>
        <authorList>
            <person name="Kawaichi S."/>
            <person name="Yoshida T."/>
            <person name="Sako Y."/>
            <person name="Nakamura R."/>
        </authorList>
    </citation>
    <scope>NUCLEOTIDE SEQUENCE [LARGE SCALE GENOMIC DNA]</scope>
    <source>
        <strain evidence="10">110S</strain>
    </source>
</reference>
<keyword evidence="3 8" id="KW-0808">Transferase</keyword>
<dbReference type="EMBL" id="BBZA01000138">
    <property type="protein sequence ID" value="GAP63345.1"/>
    <property type="molecule type" value="Genomic_DNA"/>
</dbReference>
<dbReference type="GO" id="GO:0008961">
    <property type="term" value="F:phosphatidylglycerol-prolipoprotein diacylglyceryl transferase activity"/>
    <property type="evidence" value="ECO:0007669"/>
    <property type="project" value="InterPro"/>
</dbReference>
<comment type="caution">
    <text evidence="8">The sequence shown here is derived from an EMBL/GenBank/DDBJ whole genome shotgun (WGS) entry which is preliminary data.</text>
</comment>
<keyword evidence="10" id="KW-1185">Reference proteome</keyword>